<feature type="transmembrane region" description="Helical" evidence="7">
    <location>
        <begin position="326"/>
        <end position="347"/>
    </location>
</feature>
<evidence type="ECO:0000256" key="7">
    <source>
        <dbReference type="SAM" id="Phobius"/>
    </source>
</evidence>
<evidence type="ECO:0000256" key="6">
    <source>
        <dbReference type="SAM" id="MobiDB-lite"/>
    </source>
</evidence>
<dbReference type="GO" id="GO:0015179">
    <property type="term" value="F:L-amino acid transmembrane transporter activity"/>
    <property type="evidence" value="ECO:0007669"/>
    <property type="project" value="TreeGrafter"/>
</dbReference>
<feature type="transmembrane region" description="Helical" evidence="7">
    <location>
        <begin position="37"/>
        <end position="62"/>
    </location>
</feature>
<dbReference type="Gene3D" id="1.20.1740.10">
    <property type="entry name" value="Amino acid/polyamine transporter I"/>
    <property type="match status" value="1"/>
</dbReference>
<keyword evidence="3 7" id="KW-1133">Transmembrane helix</keyword>
<evidence type="ECO:0000256" key="5">
    <source>
        <dbReference type="ARBA" id="ARBA00023604"/>
    </source>
</evidence>
<feature type="transmembrane region" description="Helical" evidence="7">
    <location>
        <begin position="406"/>
        <end position="424"/>
    </location>
</feature>
<feature type="transmembrane region" description="Helical" evidence="7">
    <location>
        <begin position="273"/>
        <end position="296"/>
    </location>
</feature>
<feature type="transmembrane region" description="Helical" evidence="7">
    <location>
        <begin position="68"/>
        <end position="90"/>
    </location>
</feature>
<dbReference type="GO" id="GO:0016491">
    <property type="term" value="F:oxidoreductase activity"/>
    <property type="evidence" value="ECO:0007669"/>
    <property type="project" value="InterPro"/>
</dbReference>
<dbReference type="InterPro" id="IPR050598">
    <property type="entry name" value="AminoAcid_Transporter"/>
</dbReference>
<dbReference type="PANTHER" id="PTHR11785:SF532">
    <property type="entry name" value="TRANSPORTER, PUTATIVE (EUROFUNG)-RELATED"/>
    <property type="match status" value="1"/>
</dbReference>
<accession>A0A6A6CG12</accession>
<dbReference type="GeneID" id="54570433"/>
<evidence type="ECO:0000256" key="2">
    <source>
        <dbReference type="ARBA" id="ARBA00022692"/>
    </source>
</evidence>
<dbReference type="AlphaFoldDB" id="A0A6A6CG12"/>
<dbReference type="OrthoDB" id="5982228at2759"/>
<evidence type="ECO:0000256" key="3">
    <source>
        <dbReference type="ARBA" id="ARBA00022989"/>
    </source>
</evidence>
<sequence>MLLRLAVRSSKPSPSEIEADVLPEASTLGRTLTWRSAYIITISRVLGSGIFATPGVILASVGSPGLALTLWVVGAILAYFGLALSLEYGCMLPRSGGSKTYLEFTYRKPKYLASILVATHAILLGFTASNCIVFAQYMYFAFRVDGTETGRKAIAVGLLTLITLMHACFRQAGIRIQDFLGWIKIAMIVFMSCSGIFVVLFRPDQRDVRHAAADLMPPADELNWTWAGFWAGSIWSFGAIATSILKVFYSFAGLSNINNVLNEVKDPVRTLKSVTLASLATASAMYALANMAYLLVVPLDEVKTSGELIAALFFQRVFGETVGRRILPVMVALSAAGNVMVVTFALARLNQEIARTGLIPLSKLLSSTKPFGSPMGGLIVHYIPSVLVLTIPSGDVYSFILEVEGYAGQVITVALAFGLIWLRFKRKDLHRPYKAFLPGVGIQLAVALALLLAPFFPSEKQKEKGWFGGVAYAIVGITVYGLGVVYWYLFARLLPRWRGYRLEDQTEILDDGTTVTRVAHPSEDGSPPKPAYVGRPETYERPLDTHKARILDVSGDEDKYTLDGHGFQFVSHVSKEKDFLDDEQIKAGYYKEVDQLLKDVTGASRTFIFDHTIRRPAKEGNTPALRGPVQRVHIDQSYQASLSRVPYHLPEESDKLVKGRVQIINVWRPIKKVLRDPLTVAQAQTVGEEDLVPVGLIYEKRNGETLSVKHNDKHQFYYKHHQTPEEVLLIKCFDNRAGVESDPKYKERAKRVPHSAFEVPGTENEEARESIEVRCLVFHEDDVE</sequence>
<dbReference type="NCBIfam" id="NF041278">
    <property type="entry name" value="CmcJ_NvfI_EfuI"/>
    <property type="match status" value="1"/>
</dbReference>
<gene>
    <name evidence="8" type="ORF">M409DRAFT_66910</name>
</gene>
<keyword evidence="4 7" id="KW-0472">Membrane</keyword>
<evidence type="ECO:0000313" key="8">
    <source>
        <dbReference type="EMBL" id="KAF2166001.1"/>
    </source>
</evidence>
<dbReference type="PANTHER" id="PTHR11785">
    <property type="entry name" value="AMINO ACID TRANSPORTER"/>
    <property type="match status" value="1"/>
</dbReference>
<dbReference type="EMBL" id="ML993598">
    <property type="protein sequence ID" value="KAF2166001.1"/>
    <property type="molecule type" value="Genomic_DNA"/>
</dbReference>
<dbReference type="RefSeq" id="XP_033666890.1">
    <property type="nucleotide sequence ID" value="XM_033817161.1"/>
</dbReference>
<keyword evidence="9" id="KW-1185">Reference proteome</keyword>
<dbReference type="Pfam" id="PF13520">
    <property type="entry name" value="AA_permease_2"/>
    <property type="match status" value="1"/>
</dbReference>
<evidence type="ECO:0008006" key="10">
    <source>
        <dbReference type="Google" id="ProtNLM"/>
    </source>
</evidence>
<feature type="transmembrane region" description="Helical" evidence="7">
    <location>
        <begin position="469"/>
        <end position="491"/>
    </location>
</feature>
<dbReference type="InterPro" id="IPR044053">
    <property type="entry name" value="AsaB-like"/>
</dbReference>
<dbReference type="InterPro" id="IPR002293">
    <property type="entry name" value="AA/rel_permease1"/>
</dbReference>
<name>A0A6A6CG12_ZASCE</name>
<proteinExistence type="inferred from homology"/>
<evidence type="ECO:0000256" key="1">
    <source>
        <dbReference type="ARBA" id="ARBA00004141"/>
    </source>
</evidence>
<comment type="similarity">
    <text evidence="5">Belongs to the asaB hydroxylase/desaturase family.</text>
</comment>
<feature type="transmembrane region" description="Helical" evidence="7">
    <location>
        <begin position="227"/>
        <end position="252"/>
    </location>
</feature>
<feature type="transmembrane region" description="Helical" evidence="7">
    <location>
        <begin position="436"/>
        <end position="457"/>
    </location>
</feature>
<dbReference type="Proteomes" id="UP000799537">
    <property type="component" value="Unassembled WGS sequence"/>
</dbReference>
<evidence type="ECO:0000256" key="4">
    <source>
        <dbReference type="ARBA" id="ARBA00023136"/>
    </source>
</evidence>
<protein>
    <recommendedName>
        <fullName evidence="10">Amino acid permease/ SLC12A domain-containing protein</fullName>
    </recommendedName>
</protein>
<dbReference type="GO" id="GO:0016020">
    <property type="term" value="C:membrane"/>
    <property type="evidence" value="ECO:0007669"/>
    <property type="project" value="UniProtKB-SubCell"/>
</dbReference>
<evidence type="ECO:0000313" key="9">
    <source>
        <dbReference type="Proteomes" id="UP000799537"/>
    </source>
</evidence>
<feature type="region of interest" description="Disordered" evidence="6">
    <location>
        <begin position="517"/>
        <end position="537"/>
    </location>
</feature>
<reference evidence="8" key="1">
    <citation type="journal article" date="2020" name="Stud. Mycol.">
        <title>101 Dothideomycetes genomes: a test case for predicting lifestyles and emergence of pathogens.</title>
        <authorList>
            <person name="Haridas S."/>
            <person name="Albert R."/>
            <person name="Binder M."/>
            <person name="Bloem J."/>
            <person name="Labutti K."/>
            <person name="Salamov A."/>
            <person name="Andreopoulos B."/>
            <person name="Baker S."/>
            <person name="Barry K."/>
            <person name="Bills G."/>
            <person name="Bluhm B."/>
            <person name="Cannon C."/>
            <person name="Castanera R."/>
            <person name="Culley D."/>
            <person name="Daum C."/>
            <person name="Ezra D."/>
            <person name="Gonzalez J."/>
            <person name="Henrissat B."/>
            <person name="Kuo A."/>
            <person name="Liang C."/>
            <person name="Lipzen A."/>
            <person name="Lutzoni F."/>
            <person name="Magnuson J."/>
            <person name="Mondo S."/>
            <person name="Nolan M."/>
            <person name="Ohm R."/>
            <person name="Pangilinan J."/>
            <person name="Park H.-J."/>
            <person name="Ramirez L."/>
            <person name="Alfaro M."/>
            <person name="Sun H."/>
            <person name="Tritt A."/>
            <person name="Yoshinaga Y."/>
            <person name="Zwiers L.-H."/>
            <person name="Turgeon B."/>
            <person name="Goodwin S."/>
            <person name="Spatafora J."/>
            <person name="Crous P."/>
            <person name="Grigoriev I."/>
        </authorList>
    </citation>
    <scope>NUCLEOTIDE SEQUENCE</scope>
    <source>
        <strain evidence="8">ATCC 36951</strain>
    </source>
</reference>
<keyword evidence="2 7" id="KW-0812">Transmembrane</keyword>
<feature type="transmembrane region" description="Helical" evidence="7">
    <location>
        <begin position="181"/>
        <end position="201"/>
    </location>
</feature>
<comment type="subcellular location">
    <subcellularLocation>
        <location evidence="1">Membrane</location>
        <topology evidence="1">Multi-pass membrane protein</topology>
    </subcellularLocation>
</comment>
<feature type="transmembrane region" description="Helical" evidence="7">
    <location>
        <begin position="152"/>
        <end position="169"/>
    </location>
</feature>
<organism evidence="8 9">
    <name type="scientific">Zasmidium cellare ATCC 36951</name>
    <dbReference type="NCBI Taxonomy" id="1080233"/>
    <lineage>
        <taxon>Eukaryota</taxon>
        <taxon>Fungi</taxon>
        <taxon>Dikarya</taxon>
        <taxon>Ascomycota</taxon>
        <taxon>Pezizomycotina</taxon>
        <taxon>Dothideomycetes</taxon>
        <taxon>Dothideomycetidae</taxon>
        <taxon>Mycosphaerellales</taxon>
        <taxon>Mycosphaerellaceae</taxon>
        <taxon>Zasmidium</taxon>
    </lineage>
</organism>
<feature type="transmembrane region" description="Helical" evidence="7">
    <location>
        <begin position="111"/>
        <end position="140"/>
    </location>
</feature>
<feature type="transmembrane region" description="Helical" evidence="7">
    <location>
        <begin position="379"/>
        <end position="400"/>
    </location>
</feature>